<dbReference type="GO" id="GO:0000785">
    <property type="term" value="C:chromatin"/>
    <property type="evidence" value="ECO:0007669"/>
    <property type="project" value="TreeGrafter"/>
</dbReference>
<evidence type="ECO:0000313" key="11">
    <source>
        <dbReference type="EMBL" id="KAK1277998.1"/>
    </source>
</evidence>
<dbReference type="GO" id="GO:0046872">
    <property type="term" value="F:metal ion binding"/>
    <property type="evidence" value="ECO:0007669"/>
    <property type="project" value="UniProtKB-KW"/>
</dbReference>
<accession>A0AAV9BNL8</accession>
<reference evidence="11" key="1">
    <citation type="journal article" date="2023" name="Nat. Commun.">
        <title>Diploid and tetraploid genomes of Acorus and the evolution of monocots.</title>
        <authorList>
            <person name="Ma L."/>
            <person name="Liu K.W."/>
            <person name="Li Z."/>
            <person name="Hsiao Y.Y."/>
            <person name="Qi Y."/>
            <person name="Fu T."/>
            <person name="Tang G.D."/>
            <person name="Zhang D."/>
            <person name="Sun W.H."/>
            <person name="Liu D.K."/>
            <person name="Li Y."/>
            <person name="Chen G.Z."/>
            <person name="Liu X.D."/>
            <person name="Liao X.Y."/>
            <person name="Jiang Y.T."/>
            <person name="Yu X."/>
            <person name="Hao Y."/>
            <person name="Huang J."/>
            <person name="Zhao X.W."/>
            <person name="Ke S."/>
            <person name="Chen Y.Y."/>
            <person name="Wu W.L."/>
            <person name="Hsu J.L."/>
            <person name="Lin Y.F."/>
            <person name="Huang M.D."/>
            <person name="Li C.Y."/>
            <person name="Huang L."/>
            <person name="Wang Z.W."/>
            <person name="Zhao X."/>
            <person name="Zhong W.Y."/>
            <person name="Peng D.H."/>
            <person name="Ahmad S."/>
            <person name="Lan S."/>
            <person name="Zhang J.S."/>
            <person name="Tsai W.C."/>
            <person name="Van de Peer Y."/>
            <person name="Liu Z.J."/>
        </authorList>
    </citation>
    <scope>NUCLEOTIDE SEQUENCE</scope>
    <source>
        <strain evidence="11">SCP</strain>
    </source>
</reference>
<dbReference type="GO" id="GO:0032454">
    <property type="term" value="F:histone H3K9 demethylase activity"/>
    <property type="evidence" value="ECO:0007669"/>
    <property type="project" value="InterPro"/>
</dbReference>
<dbReference type="InterPro" id="IPR045109">
    <property type="entry name" value="LSDs-like"/>
</dbReference>
<evidence type="ECO:0000256" key="1">
    <source>
        <dbReference type="ARBA" id="ARBA00004123"/>
    </source>
</evidence>
<comment type="subcellular location">
    <subcellularLocation>
        <location evidence="1">Nucleus</location>
    </subcellularLocation>
</comment>
<dbReference type="SMART" id="SM00558">
    <property type="entry name" value="JmjC"/>
    <property type="match status" value="1"/>
</dbReference>
<dbReference type="GO" id="GO:0031490">
    <property type="term" value="F:chromatin DNA binding"/>
    <property type="evidence" value="ECO:0007669"/>
    <property type="project" value="TreeGrafter"/>
</dbReference>
<feature type="region of interest" description="Disordered" evidence="8">
    <location>
        <begin position="681"/>
        <end position="707"/>
    </location>
</feature>
<dbReference type="AlphaFoldDB" id="A0AAV9BNL8"/>
<name>A0AAV9BNL8_ACOGR</name>
<dbReference type="PANTHER" id="PTHR12549">
    <property type="entry name" value="JMJC DOMAIN-CONTAINING HISTONE DEMETHYLATION PROTEIN"/>
    <property type="match status" value="1"/>
</dbReference>
<evidence type="ECO:0000259" key="9">
    <source>
        <dbReference type="PROSITE" id="PS51184"/>
    </source>
</evidence>
<reference evidence="11" key="2">
    <citation type="submission" date="2023-06" db="EMBL/GenBank/DDBJ databases">
        <authorList>
            <person name="Ma L."/>
            <person name="Liu K.-W."/>
            <person name="Li Z."/>
            <person name="Hsiao Y.-Y."/>
            <person name="Qi Y."/>
            <person name="Fu T."/>
            <person name="Tang G."/>
            <person name="Zhang D."/>
            <person name="Sun W.-H."/>
            <person name="Liu D.-K."/>
            <person name="Li Y."/>
            <person name="Chen G.-Z."/>
            <person name="Liu X.-D."/>
            <person name="Liao X.-Y."/>
            <person name="Jiang Y.-T."/>
            <person name="Yu X."/>
            <person name="Hao Y."/>
            <person name="Huang J."/>
            <person name="Zhao X.-W."/>
            <person name="Ke S."/>
            <person name="Chen Y.-Y."/>
            <person name="Wu W.-L."/>
            <person name="Hsu J.-L."/>
            <person name="Lin Y.-F."/>
            <person name="Huang M.-D."/>
            <person name="Li C.-Y."/>
            <person name="Huang L."/>
            <person name="Wang Z.-W."/>
            <person name="Zhao X."/>
            <person name="Zhong W.-Y."/>
            <person name="Peng D.-H."/>
            <person name="Ahmad S."/>
            <person name="Lan S."/>
            <person name="Zhang J.-S."/>
            <person name="Tsai W.-C."/>
            <person name="Van De Peer Y."/>
            <person name="Liu Z.-J."/>
        </authorList>
    </citation>
    <scope>NUCLEOTIDE SEQUENCE</scope>
    <source>
        <strain evidence="11">SCP</strain>
        <tissue evidence="11">Leaves</tissue>
    </source>
</reference>
<dbReference type="Pfam" id="PF02373">
    <property type="entry name" value="JmjC"/>
    <property type="match status" value="1"/>
</dbReference>
<dbReference type="Gene3D" id="2.60.120.650">
    <property type="entry name" value="Cupin"/>
    <property type="match status" value="1"/>
</dbReference>
<keyword evidence="6" id="KW-0539">Nucleus</keyword>
<keyword evidence="12" id="KW-1185">Reference proteome</keyword>
<dbReference type="PROSITE" id="PS51667">
    <property type="entry name" value="WRC"/>
    <property type="match status" value="1"/>
</dbReference>
<keyword evidence="5" id="KW-0804">Transcription</keyword>
<keyword evidence="3" id="KW-0479">Metal-binding</keyword>
<evidence type="ECO:0000256" key="6">
    <source>
        <dbReference type="ARBA" id="ARBA00023242"/>
    </source>
</evidence>
<dbReference type="GO" id="GO:0006357">
    <property type="term" value="P:regulation of transcription by RNA polymerase II"/>
    <property type="evidence" value="ECO:0007669"/>
    <property type="project" value="TreeGrafter"/>
</dbReference>
<sequence>MDSPASRLPPTPPDDNGAATLGIPEDLRCKRSDGKQWRCSALSMPDKTVCEKHYIQAKKRAANSAMRASLKKAKRKPYDAAAIGDAEIYLERKPIHDALPIESIKKHKERPPKGYYSPEALTSSPMKPVYRTPPPTGESLRSRGLGSFSGDYSGRSLDSSVAVGAGLNCHQCRRSDGGRVVWCLSCDRRGYCEDCISRCYPDLPLEEINRVCPVCRGTCTCKACLRGDNLIKVRIREMAGLDKLRYLHSLLSFVVPVLKQIHAEQHYELELEKKVHGNRGDIPRAKLNPDEQMCCDYCKIPILDYHRHCVECLYDLCLTCCRDLRRAYPGRVKVENAEIPSLGGKSDGCFIDFRRLYPDWKAHTNGSIPCPPKKAGGCSKSLLVLRRILKVNWVAKLVRNAEEMVNGCKVYESDCSEKCTSCAKQGVSTPEVGGSGDWKLRRCSYRENNKDDFLYYPTSEDIKREGIRHFQKHWVKGEPIVVKHVSDSALASMWDPMMIYRGIQETLDDEVSPDNTIVKAIDCLDQSEVDIEIGEFMKGYFDGLYHEDGQPQMLKLKDWPPVNALEEFFLYQRPEFMSTLPLLEYVHSKWGLLNLAAKLPHNTLQNDSGPKIFVSYGTSEELSTGNSVTNLHISMNDVVHLLMHTSDVKFQGRQQSKIEKVKAGYEDSCAVETIGAVQKVESQTSLDDDGRSHKLEGGEHNNKNEHNFGINAGIDAIMEARAYDGIEITSEKEKDGSSISYRYNGDFSGIVRAGAIWDVFRREDVPKLNKYLSVHWKDFKDVPSSPTNCVVHPVFDQTFFLNTSHKRKLKEEYEVVPWTFEQHVGEAVFVPAGCPFQVRNLQSSVQMGLEFLSPESLGESTCVAQEIRCLPNDHIAKLQMSEVVPIKVGKMTLYSASSAIREIQKIVLDSKSGADLGFEDENLTALVSANLERLTRQNHMSGA</sequence>
<evidence type="ECO:0000313" key="12">
    <source>
        <dbReference type="Proteomes" id="UP001179952"/>
    </source>
</evidence>
<dbReference type="GO" id="GO:0003712">
    <property type="term" value="F:transcription coregulator activity"/>
    <property type="evidence" value="ECO:0007669"/>
    <property type="project" value="TreeGrafter"/>
</dbReference>
<dbReference type="PANTHER" id="PTHR12549:SF17">
    <property type="entry name" value="E3 UBIQUITIN-PROTEIN LIGASE JMJ24"/>
    <property type="match status" value="1"/>
</dbReference>
<evidence type="ECO:0000256" key="8">
    <source>
        <dbReference type="SAM" id="MobiDB-lite"/>
    </source>
</evidence>
<dbReference type="InterPro" id="IPR014977">
    <property type="entry name" value="WRC_dom"/>
</dbReference>
<dbReference type="Pfam" id="PF10497">
    <property type="entry name" value="zf-4CXXC_R1"/>
    <property type="match status" value="1"/>
</dbReference>
<feature type="domain" description="JmjC" evidence="9">
    <location>
        <begin position="588"/>
        <end position="868"/>
    </location>
</feature>
<proteinExistence type="inferred from homology"/>
<dbReference type="InterPro" id="IPR018866">
    <property type="entry name" value="Znf-4CXXC_R1"/>
</dbReference>
<evidence type="ECO:0000256" key="5">
    <source>
        <dbReference type="ARBA" id="ARBA00023163"/>
    </source>
</evidence>
<evidence type="ECO:0000256" key="4">
    <source>
        <dbReference type="ARBA" id="ARBA00023015"/>
    </source>
</evidence>
<feature type="compositionally biased region" description="Basic and acidic residues" evidence="8">
    <location>
        <begin position="688"/>
        <end position="706"/>
    </location>
</feature>
<comment type="similarity">
    <text evidence="2">Belongs to the JARID1 histone demethylase family.</text>
</comment>
<comment type="caution">
    <text evidence="7">Lacks conserved residue(s) required for the propagation of feature annotation.</text>
</comment>
<keyword evidence="4" id="KW-0805">Transcription regulation</keyword>
<feature type="region of interest" description="Disordered" evidence="8">
    <location>
        <begin position="108"/>
        <end position="144"/>
    </location>
</feature>
<evidence type="ECO:0000259" key="10">
    <source>
        <dbReference type="PROSITE" id="PS51667"/>
    </source>
</evidence>
<comment type="caution">
    <text evidence="11">The sequence shown here is derived from an EMBL/GenBank/DDBJ whole genome shotgun (WGS) entry which is preliminary data.</text>
</comment>
<evidence type="ECO:0000256" key="7">
    <source>
        <dbReference type="PROSITE-ProRule" id="PRU01002"/>
    </source>
</evidence>
<feature type="region of interest" description="Disordered" evidence="8">
    <location>
        <begin position="1"/>
        <end position="27"/>
    </location>
</feature>
<evidence type="ECO:0000256" key="3">
    <source>
        <dbReference type="ARBA" id="ARBA00022723"/>
    </source>
</evidence>
<dbReference type="PROSITE" id="PS51184">
    <property type="entry name" value="JMJC"/>
    <property type="match status" value="1"/>
</dbReference>
<gene>
    <name evidence="11" type="ORF">QJS04_geneDACA003431</name>
</gene>
<dbReference type="GO" id="GO:0000118">
    <property type="term" value="C:histone deacetylase complex"/>
    <property type="evidence" value="ECO:0007669"/>
    <property type="project" value="TreeGrafter"/>
</dbReference>
<organism evidence="11 12">
    <name type="scientific">Acorus gramineus</name>
    <name type="common">Dwarf sweet flag</name>
    <dbReference type="NCBI Taxonomy" id="55184"/>
    <lineage>
        <taxon>Eukaryota</taxon>
        <taxon>Viridiplantae</taxon>
        <taxon>Streptophyta</taxon>
        <taxon>Embryophyta</taxon>
        <taxon>Tracheophyta</taxon>
        <taxon>Spermatophyta</taxon>
        <taxon>Magnoliopsida</taxon>
        <taxon>Liliopsida</taxon>
        <taxon>Acoraceae</taxon>
        <taxon>Acorus</taxon>
    </lineage>
</organism>
<evidence type="ECO:0000256" key="2">
    <source>
        <dbReference type="ARBA" id="ARBA00006801"/>
    </source>
</evidence>
<dbReference type="EMBL" id="JAUJYN010000002">
    <property type="protein sequence ID" value="KAK1277998.1"/>
    <property type="molecule type" value="Genomic_DNA"/>
</dbReference>
<dbReference type="Proteomes" id="UP001179952">
    <property type="component" value="Unassembled WGS sequence"/>
</dbReference>
<protein>
    <submittedName>
        <fullName evidence="11">Growth-regulating factor 1</fullName>
    </submittedName>
</protein>
<dbReference type="SUPFAM" id="SSF51197">
    <property type="entry name" value="Clavaminate synthase-like"/>
    <property type="match status" value="1"/>
</dbReference>
<dbReference type="Pfam" id="PF08879">
    <property type="entry name" value="WRC"/>
    <property type="match status" value="1"/>
</dbReference>
<feature type="domain" description="WRC" evidence="10">
    <location>
        <begin position="23"/>
        <end position="67"/>
    </location>
</feature>
<dbReference type="InterPro" id="IPR003347">
    <property type="entry name" value="JmjC_dom"/>
</dbReference>